<dbReference type="HOGENOM" id="CLU_794552_0_0_1"/>
<dbReference type="AlphaFoldDB" id="W9XN09"/>
<protein>
    <recommendedName>
        <fullName evidence="1">Protein kinase domain-containing protein</fullName>
    </recommendedName>
</protein>
<dbReference type="InterPro" id="IPR056002">
    <property type="entry name" value="DUF7580"/>
</dbReference>
<sequence length="349" mass="39712">MSRIGGVLGGRETQHFVQRTIALRSLQKTLEQDLEKRIARFQKDFAGKSLGGYPMPANLEIEEGTAGGRSWGKDGDRPVMVEWKDYRVLQGQDAIRLMGRNDILAEMLHATPKPDELMTLHCKGYFDDIANKRYGFVFESPASGSEGVLSLNKLLNKPPPERLPTLHQRYQLAYQLAMTLSILLTIGWLHKGIRSHNVLFAHKEGDTRWSRPYLCGFAYARPDKPDEFSEKLEHSERFNVYRHPLAQGQPQEGYHKAFDIYSLGVLLFEIATWRPAFSLWTHDATQFRRELCKASNQKRIAHSMGIDYRDAMLKCLDGSFEGDAASTPKAFLLEIVEALRQQCPEAGAW</sequence>
<dbReference type="RefSeq" id="XP_007744338.1">
    <property type="nucleotide sequence ID" value="XM_007746148.1"/>
</dbReference>
<dbReference type="GO" id="GO:0005524">
    <property type="term" value="F:ATP binding"/>
    <property type="evidence" value="ECO:0007669"/>
    <property type="project" value="InterPro"/>
</dbReference>
<dbReference type="PANTHER" id="PTHR37542">
    <property type="entry name" value="HELO DOMAIN-CONTAINING PROTEIN-RELATED"/>
    <property type="match status" value="1"/>
</dbReference>
<proteinExistence type="predicted"/>
<dbReference type="OrthoDB" id="1911848at2759"/>
<dbReference type="GeneID" id="19190265"/>
<dbReference type="Proteomes" id="UP000019471">
    <property type="component" value="Unassembled WGS sequence"/>
</dbReference>
<dbReference type="Gene3D" id="1.10.510.10">
    <property type="entry name" value="Transferase(Phosphotransferase) domain 1"/>
    <property type="match status" value="1"/>
</dbReference>
<dbReference type="PANTHER" id="PTHR37542:SF3">
    <property type="entry name" value="PRION-INHIBITION AND PROPAGATION HELO DOMAIN-CONTAINING PROTEIN"/>
    <property type="match status" value="1"/>
</dbReference>
<dbReference type="eggNOG" id="ENOG502SNPT">
    <property type="taxonomic scope" value="Eukaryota"/>
</dbReference>
<name>W9XN09_9EURO</name>
<organism evidence="2 3">
    <name type="scientific">Cladophialophora psammophila CBS 110553</name>
    <dbReference type="NCBI Taxonomy" id="1182543"/>
    <lineage>
        <taxon>Eukaryota</taxon>
        <taxon>Fungi</taxon>
        <taxon>Dikarya</taxon>
        <taxon>Ascomycota</taxon>
        <taxon>Pezizomycotina</taxon>
        <taxon>Eurotiomycetes</taxon>
        <taxon>Chaetothyriomycetidae</taxon>
        <taxon>Chaetothyriales</taxon>
        <taxon>Herpotrichiellaceae</taxon>
        <taxon>Cladophialophora</taxon>
    </lineage>
</organism>
<gene>
    <name evidence="2" type="ORF">A1O5_05548</name>
</gene>
<dbReference type="STRING" id="1182543.W9XN09"/>
<dbReference type="InterPro" id="IPR011009">
    <property type="entry name" value="Kinase-like_dom_sf"/>
</dbReference>
<dbReference type="InterPro" id="IPR000719">
    <property type="entry name" value="Prot_kinase_dom"/>
</dbReference>
<dbReference type="SUPFAM" id="SSF56112">
    <property type="entry name" value="Protein kinase-like (PK-like)"/>
    <property type="match status" value="1"/>
</dbReference>
<reference evidence="2 3" key="1">
    <citation type="submission" date="2013-03" db="EMBL/GenBank/DDBJ databases">
        <title>The Genome Sequence of Cladophialophora psammophila CBS 110553.</title>
        <authorList>
            <consortium name="The Broad Institute Genomics Platform"/>
            <person name="Cuomo C."/>
            <person name="de Hoog S."/>
            <person name="Gorbushina A."/>
            <person name="Walker B."/>
            <person name="Young S.K."/>
            <person name="Zeng Q."/>
            <person name="Gargeya S."/>
            <person name="Fitzgerald M."/>
            <person name="Haas B."/>
            <person name="Abouelleil A."/>
            <person name="Allen A.W."/>
            <person name="Alvarado L."/>
            <person name="Arachchi H.M."/>
            <person name="Berlin A.M."/>
            <person name="Chapman S.B."/>
            <person name="Gainer-Dewar J."/>
            <person name="Goldberg J."/>
            <person name="Griggs A."/>
            <person name="Gujja S."/>
            <person name="Hansen M."/>
            <person name="Howarth C."/>
            <person name="Imamovic A."/>
            <person name="Ireland A."/>
            <person name="Larimer J."/>
            <person name="McCowan C."/>
            <person name="Murphy C."/>
            <person name="Pearson M."/>
            <person name="Poon T.W."/>
            <person name="Priest M."/>
            <person name="Roberts A."/>
            <person name="Saif S."/>
            <person name="Shea T."/>
            <person name="Sisk P."/>
            <person name="Sykes S."/>
            <person name="Wortman J."/>
            <person name="Nusbaum C."/>
            <person name="Birren B."/>
        </authorList>
    </citation>
    <scope>NUCLEOTIDE SEQUENCE [LARGE SCALE GENOMIC DNA]</scope>
    <source>
        <strain evidence="2 3">CBS 110553</strain>
    </source>
</reference>
<accession>W9XN09</accession>
<feature type="domain" description="Protein kinase" evidence="1">
    <location>
        <begin position="1"/>
        <end position="349"/>
    </location>
</feature>
<evidence type="ECO:0000259" key="1">
    <source>
        <dbReference type="PROSITE" id="PS50011"/>
    </source>
</evidence>
<comment type="caution">
    <text evidence="2">The sequence shown here is derived from an EMBL/GenBank/DDBJ whole genome shotgun (WGS) entry which is preliminary data.</text>
</comment>
<dbReference type="GO" id="GO:0004672">
    <property type="term" value="F:protein kinase activity"/>
    <property type="evidence" value="ECO:0007669"/>
    <property type="project" value="InterPro"/>
</dbReference>
<evidence type="ECO:0000313" key="3">
    <source>
        <dbReference type="Proteomes" id="UP000019471"/>
    </source>
</evidence>
<evidence type="ECO:0000313" key="2">
    <source>
        <dbReference type="EMBL" id="EXJ71739.1"/>
    </source>
</evidence>
<dbReference type="PROSITE" id="PS50011">
    <property type="entry name" value="PROTEIN_KINASE_DOM"/>
    <property type="match status" value="1"/>
</dbReference>
<keyword evidence="3" id="KW-1185">Reference proteome</keyword>
<dbReference type="Pfam" id="PF24476">
    <property type="entry name" value="DUF7580"/>
    <property type="match status" value="1"/>
</dbReference>
<dbReference type="EMBL" id="AMGX01000007">
    <property type="protein sequence ID" value="EXJ71739.1"/>
    <property type="molecule type" value="Genomic_DNA"/>
</dbReference>